<dbReference type="Proteomes" id="UP000441585">
    <property type="component" value="Unassembled WGS sequence"/>
</dbReference>
<evidence type="ECO:0000313" key="2">
    <source>
        <dbReference type="Proteomes" id="UP000441585"/>
    </source>
</evidence>
<gene>
    <name evidence="1" type="ORF">GJU41_11530</name>
</gene>
<reference evidence="1 2" key="1">
    <citation type="submission" date="2019-11" db="EMBL/GenBank/DDBJ databases">
        <title>Bacillus idriensis genome.</title>
        <authorList>
            <person name="Konopka E.N."/>
            <person name="Newman J.D."/>
        </authorList>
    </citation>
    <scope>NUCLEOTIDE SEQUENCE [LARGE SCALE GENOMIC DNA]</scope>
    <source>
        <strain evidence="1 2">DSM 19097</strain>
    </source>
</reference>
<dbReference type="EMBL" id="WKKF01000002">
    <property type="protein sequence ID" value="MRX54603.1"/>
    <property type="molecule type" value="Genomic_DNA"/>
</dbReference>
<accession>A0A6I2MFM8</accession>
<protein>
    <submittedName>
        <fullName evidence="1">Uncharacterized protein</fullName>
    </submittedName>
</protein>
<dbReference type="RefSeq" id="WP_154318637.1">
    <property type="nucleotide sequence ID" value="NZ_CAJFZX010000015.1"/>
</dbReference>
<evidence type="ECO:0000313" key="1">
    <source>
        <dbReference type="EMBL" id="MRX54603.1"/>
    </source>
</evidence>
<proteinExistence type="predicted"/>
<sequence length="57" mass="6728">MNSFLVQYTDSETMERVFDGPIFATEEEAMLEKEKLERKGHFDVTVESENDIQLDRE</sequence>
<organism evidence="1 2">
    <name type="scientific">Metabacillus idriensis</name>
    <dbReference type="NCBI Taxonomy" id="324768"/>
    <lineage>
        <taxon>Bacteria</taxon>
        <taxon>Bacillati</taxon>
        <taxon>Bacillota</taxon>
        <taxon>Bacilli</taxon>
        <taxon>Bacillales</taxon>
        <taxon>Bacillaceae</taxon>
        <taxon>Metabacillus</taxon>
    </lineage>
</organism>
<comment type="caution">
    <text evidence="1">The sequence shown here is derived from an EMBL/GenBank/DDBJ whole genome shotgun (WGS) entry which is preliminary data.</text>
</comment>
<dbReference type="AlphaFoldDB" id="A0A6I2MFM8"/>
<keyword evidence="2" id="KW-1185">Reference proteome</keyword>
<name>A0A6I2MFM8_9BACI</name>